<reference evidence="1" key="1">
    <citation type="submission" date="2011-04" db="EMBL/GenBank/DDBJ databases">
        <title>Evolution of plant cell wall degrading machinery underlies the functional diversity of forest fungi.</title>
        <authorList>
            <consortium name="US DOE Joint Genome Institute (JGI-PGF)"/>
            <person name="Eastwood D.C."/>
            <person name="Floudas D."/>
            <person name="Binder M."/>
            <person name="Majcherczyk A."/>
            <person name="Schneider P."/>
            <person name="Aerts A."/>
            <person name="Asiegbu F.O."/>
            <person name="Baker S.E."/>
            <person name="Barry K."/>
            <person name="Bendiksby M."/>
            <person name="Blumentritt M."/>
            <person name="Coutinho P.M."/>
            <person name="Cullen D."/>
            <person name="Cullen D."/>
            <person name="Gathman A."/>
            <person name="Goodell B."/>
            <person name="Henrissat B."/>
            <person name="Ihrmark K."/>
            <person name="Kauserud H."/>
            <person name="Kohler A."/>
            <person name="LaButti K."/>
            <person name="Lapidus A."/>
            <person name="Lavin J.L."/>
            <person name="Lee Y.-H."/>
            <person name="Lindquist E."/>
            <person name="Lilly W."/>
            <person name="Lucas S."/>
            <person name="Morin E."/>
            <person name="Murat C."/>
            <person name="Oguiza J.A."/>
            <person name="Park J."/>
            <person name="Pisabarro A.G."/>
            <person name="Riley R."/>
            <person name="Rosling A."/>
            <person name="Salamov A."/>
            <person name="Schmidt O."/>
            <person name="Schmutz J."/>
            <person name="Skrede I."/>
            <person name="Stenlid J."/>
            <person name="Wiebenga A."/>
            <person name="Xie X."/>
            <person name="Kues U."/>
            <person name="Hibbett D.S."/>
            <person name="Hoffmeister D."/>
            <person name="Hogberg N."/>
            <person name="Martin F."/>
            <person name="Grigoriev I.V."/>
            <person name="Watkinson S.C."/>
        </authorList>
    </citation>
    <scope>NUCLEOTIDE SEQUENCE</scope>
    <source>
        <strain evidence="1">S7.9</strain>
    </source>
</reference>
<dbReference type="KEGG" id="sla:SERLADRAFT_456340"/>
<protein>
    <submittedName>
        <fullName evidence="1">Uncharacterized protein</fullName>
    </submittedName>
</protein>
<dbReference type="RefSeq" id="XP_007313260.1">
    <property type="nucleotide sequence ID" value="XM_007313198.1"/>
</dbReference>
<accession>F8NIY5</accession>
<dbReference type="AlphaFoldDB" id="F8NIY5"/>
<sequence length="90" mass="10366">MASKLVDAHQLALACSEDKRGRARRRTQGGGVTRQLLVKSEWEMEVFTERLDVVALETKLAIVRRNELGTAWCKPYAKPGMQRLQWKRQL</sequence>
<name>F8NIY5_SERL9</name>
<dbReference type="HOGENOM" id="CLU_2442220_0_0_1"/>
<dbReference type="Proteomes" id="UP000008064">
    <property type="component" value="Unassembled WGS sequence"/>
</dbReference>
<proteinExistence type="predicted"/>
<dbReference type="EMBL" id="GL945429">
    <property type="protein sequence ID" value="EGO29018.1"/>
    <property type="molecule type" value="Genomic_DNA"/>
</dbReference>
<evidence type="ECO:0000313" key="1">
    <source>
        <dbReference type="EMBL" id="EGO29018.1"/>
    </source>
</evidence>
<dbReference type="GeneID" id="18817307"/>
<gene>
    <name evidence="1" type="ORF">SERLADRAFT_456340</name>
</gene>
<organism>
    <name type="scientific">Serpula lacrymans var. lacrymans (strain S7.9)</name>
    <name type="common">Dry rot fungus</name>
    <dbReference type="NCBI Taxonomy" id="578457"/>
    <lineage>
        <taxon>Eukaryota</taxon>
        <taxon>Fungi</taxon>
        <taxon>Dikarya</taxon>
        <taxon>Basidiomycota</taxon>
        <taxon>Agaricomycotina</taxon>
        <taxon>Agaricomycetes</taxon>
        <taxon>Agaricomycetidae</taxon>
        <taxon>Boletales</taxon>
        <taxon>Coniophorineae</taxon>
        <taxon>Serpulaceae</taxon>
        <taxon>Serpula</taxon>
    </lineage>
</organism>